<feature type="transmembrane region" description="Helical" evidence="1">
    <location>
        <begin position="175"/>
        <end position="197"/>
    </location>
</feature>
<dbReference type="GO" id="GO:0017004">
    <property type="term" value="P:cytochrome complex assembly"/>
    <property type="evidence" value="ECO:0007669"/>
    <property type="project" value="InterPro"/>
</dbReference>
<feature type="transmembrane region" description="Helical" evidence="1">
    <location>
        <begin position="238"/>
        <end position="257"/>
    </location>
</feature>
<feature type="domain" description="Cytochrome c assembly protein" evidence="2">
    <location>
        <begin position="37"/>
        <end position="260"/>
    </location>
</feature>
<feature type="transmembrane region" description="Helical" evidence="1">
    <location>
        <begin position="38"/>
        <end position="56"/>
    </location>
</feature>
<dbReference type="GO" id="GO:0020037">
    <property type="term" value="F:heme binding"/>
    <property type="evidence" value="ECO:0007669"/>
    <property type="project" value="InterPro"/>
</dbReference>
<dbReference type="EMBL" id="AP014568">
    <property type="protein sequence ID" value="BAO81413.1"/>
    <property type="molecule type" value="Genomic_DNA"/>
</dbReference>
<dbReference type="AlphaFoldDB" id="A0A060NPI2"/>
<sequence>MILATSPWWSTAPALGAALGYLLLALGSQRLERGAISALMLVVWALHGLALFAALGVTPARFGFATTLSVTAWLVLTVYAIETRLYPQLATRWTLAGLGAPAVLLALLFPGQALPVLLSGWLPLHWAFGVASYGLLGVAVAHAWMMQRSEQLMRSGQPAPQVLPLLMLERITFRFVAAAFVLLTLTLLAGVYFSWLLHASGWAWTHKTVFTLLSWAVLGVLLLGRWRYGWRGWRAARMLYLAAGLLLLGYVGSRFVIEVLLQRVPV</sequence>
<dbReference type="PANTHER" id="PTHR38034">
    <property type="entry name" value="INNER MEMBRANE PROTEIN YPJD"/>
    <property type="match status" value="1"/>
</dbReference>
<feature type="transmembrane region" description="Helical" evidence="1">
    <location>
        <begin position="124"/>
        <end position="145"/>
    </location>
</feature>
<feature type="transmembrane region" description="Helical" evidence="1">
    <location>
        <begin position="209"/>
        <end position="226"/>
    </location>
</feature>
<keyword evidence="1" id="KW-1133">Transmembrane helix</keyword>
<evidence type="ECO:0000313" key="3">
    <source>
        <dbReference type="EMBL" id="BAO81413.1"/>
    </source>
</evidence>
<keyword evidence="4" id="KW-1185">Reference proteome</keyword>
<feature type="transmembrane region" description="Helical" evidence="1">
    <location>
        <begin position="6"/>
        <end position="26"/>
    </location>
</feature>
<protein>
    <submittedName>
        <fullName evidence="3">ABC-type uncharacterized transport system, permease component</fullName>
    </submittedName>
</protein>
<feature type="transmembrane region" description="Helical" evidence="1">
    <location>
        <begin position="62"/>
        <end position="81"/>
    </location>
</feature>
<organism evidence="3 4">
    <name type="scientific">Serpentinimonas raichei</name>
    <dbReference type="NCBI Taxonomy" id="1458425"/>
    <lineage>
        <taxon>Bacteria</taxon>
        <taxon>Pseudomonadati</taxon>
        <taxon>Pseudomonadota</taxon>
        <taxon>Betaproteobacteria</taxon>
        <taxon>Burkholderiales</taxon>
        <taxon>Comamonadaceae</taxon>
        <taxon>Serpentinimonas</taxon>
    </lineage>
</organism>
<evidence type="ECO:0000256" key="1">
    <source>
        <dbReference type="SAM" id="Phobius"/>
    </source>
</evidence>
<dbReference type="InterPro" id="IPR052372">
    <property type="entry name" value="YpjD/HemX"/>
</dbReference>
<dbReference type="STRING" id="1458425.SRAA_1559"/>
<evidence type="ECO:0000313" key="4">
    <source>
        <dbReference type="Proteomes" id="UP000067461"/>
    </source>
</evidence>
<gene>
    <name evidence="3" type="ORF">SRAA_1559</name>
</gene>
<dbReference type="Pfam" id="PF01578">
    <property type="entry name" value="Cytochrom_C_asm"/>
    <property type="match status" value="1"/>
</dbReference>
<dbReference type="RefSeq" id="WP_045531912.1">
    <property type="nucleotide sequence ID" value="NZ_AP014568.1"/>
</dbReference>
<dbReference type="Proteomes" id="UP000067461">
    <property type="component" value="Chromosome"/>
</dbReference>
<dbReference type="PANTHER" id="PTHR38034:SF1">
    <property type="entry name" value="INNER MEMBRANE PROTEIN YPJD"/>
    <property type="match status" value="1"/>
</dbReference>
<keyword evidence="1" id="KW-0472">Membrane</keyword>
<name>A0A060NPI2_9BURK</name>
<reference evidence="3 4" key="1">
    <citation type="journal article" date="2014" name="Nat. Commun.">
        <title>Physiological and genomic features of highly alkaliphilic hydrogen-utilizing Betaproteobacteria from a continental serpentinizing site.</title>
        <authorList>
            <person name="Suzuki S."/>
            <person name="Kuenen J.G."/>
            <person name="Schipper K."/>
            <person name="van der Velde S."/>
            <person name="Ishii S."/>
            <person name="Wu A."/>
            <person name="Sorokin D.Y."/>
            <person name="Tenney A."/>
            <person name="Meng X.Y."/>
            <person name="Morrill P.L."/>
            <person name="Kamagata Y."/>
            <person name="Muyzer G."/>
            <person name="Nealson K.H."/>
        </authorList>
    </citation>
    <scope>NUCLEOTIDE SEQUENCE [LARGE SCALE GENOMIC DNA]</scope>
    <source>
        <strain evidence="3 4">A1</strain>
    </source>
</reference>
<dbReference type="KEGG" id="cbaa:SRAA_1559"/>
<keyword evidence="1" id="KW-0812">Transmembrane</keyword>
<evidence type="ECO:0000259" key="2">
    <source>
        <dbReference type="Pfam" id="PF01578"/>
    </source>
</evidence>
<accession>A0A060NPI2</accession>
<proteinExistence type="predicted"/>
<dbReference type="InterPro" id="IPR002541">
    <property type="entry name" value="Cyt_c_assembly"/>
</dbReference>
<dbReference type="OrthoDB" id="9780793at2"/>
<feature type="transmembrane region" description="Helical" evidence="1">
    <location>
        <begin position="93"/>
        <end position="118"/>
    </location>
</feature>
<dbReference type="HOGENOM" id="CLU_049710_1_1_4"/>